<dbReference type="InterPro" id="IPR051012">
    <property type="entry name" value="CellSynth/LPSAsmb/PSIAsmb"/>
</dbReference>
<dbReference type="AlphaFoldDB" id="A0A3L9ZY85"/>
<sequence>MNKFTTFSVAILASTFTIQAQDINQAKKAIDAEQFETAKTMLKSIIKDKPSNGAAFFTLGNVYLTQNVQDSAKIYFDRGLTASDEGKLNYIGLGQMDLDKSDLTSAQSKFAMATKDMRKKDFQEYIYVARAYMNADKPDYKTAITTLNKGVAYNAQDAQLQLALGDAYYGDSKQNEAYVAYRNAFQADNSLLRAKMQLGVLLKGAKSYDEALKAYNEVIALNPNYGPVYRELAETYYKIARNKPSQAAANYKIAMGHYDKYMSLTDYSIHSRMRRADFLILIEDYVALEAEANKMIELDKVNPRIYRYLGYAAYKNGNVDVAIKSLENFITAPGNKAIALDYLYLGLTKIKKGTSADELTIEPAAFEAGMVDIKKSIEMEPLAVQELSEVGKKLFGQKLYSEAAAIFEFGANTAESTSYLDDNVYYGLAIYYANINKAKGVQVDAVALQKADAAFDKVLVASPTYLEAYLYKARTNRLLEKDDLMVKNYEDYVAKTTELGAEELAKPAIKTKIVECYNNMAASFANTDKPKAIEYFKKTLALDPENSYAAESIKILK</sequence>
<dbReference type="SMART" id="SM00028">
    <property type="entry name" value="TPR"/>
    <property type="match status" value="5"/>
</dbReference>
<keyword evidence="1" id="KW-0677">Repeat</keyword>
<accession>A0A3L9ZY85</accession>
<gene>
    <name evidence="4" type="ORF">BC961_1405</name>
</gene>
<keyword evidence="2 3" id="KW-0802">TPR repeat</keyword>
<dbReference type="PANTHER" id="PTHR45586:SF1">
    <property type="entry name" value="LIPOPOLYSACCHARIDE ASSEMBLY PROTEIN B"/>
    <property type="match status" value="1"/>
</dbReference>
<dbReference type="OrthoDB" id="638548at2"/>
<dbReference type="InterPro" id="IPR011990">
    <property type="entry name" value="TPR-like_helical_dom_sf"/>
</dbReference>
<evidence type="ECO:0000256" key="2">
    <source>
        <dbReference type="ARBA" id="ARBA00022803"/>
    </source>
</evidence>
<dbReference type="EMBL" id="REFH01000008">
    <property type="protein sequence ID" value="RMA77400.1"/>
    <property type="molecule type" value="Genomic_DNA"/>
</dbReference>
<dbReference type="RefSeq" id="WP_121925120.1">
    <property type="nucleotide sequence ID" value="NZ_CBCSGA010000001.1"/>
</dbReference>
<organism evidence="4 5">
    <name type="scientific">Flavobacterium weaverense</name>
    <dbReference type="NCBI Taxonomy" id="271156"/>
    <lineage>
        <taxon>Bacteria</taxon>
        <taxon>Pseudomonadati</taxon>
        <taxon>Bacteroidota</taxon>
        <taxon>Flavobacteriia</taxon>
        <taxon>Flavobacteriales</taxon>
        <taxon>Flavobacteriaceae</taxon>
        <taxon>Flavobacterium</taxon>
    </lineage>
</organism>
<evidence type="ECO:0000313" key="4">
    <source>
        <dbReference type="EMBL" id="RMA77400.1"/>
    </source>
</evidence>
<proteinExistence type="predicted"/>
<comment type="caution">
    <text evidence="4">The sequence shown here is derived from an EMBL/GenBank/DDBJ whole genome shotgun (WGS) entry which is preliminary data.</text>
</comment>
<feature type="repeat" description="TPR" evidence="3">
    <location>
        <begin position="192"/>
        <end position="225"/>
    </location>
</feature>
<name>A0A3L9ZY85_9FLAO</name>
<evidence type="ECO:0000313" key="5">
    <source>
        <dbReference type="Proteomes" id="UP000280368"/>
    </source>
</evidence>
<protein>
    <submittedName>
        <fullName evidence="4">Tetratricopeptide repeat protein</fullName>
    </submittedName>
</protein>
<keyword evidence="5" id="KW-1185">Reference proteome</keyword>
<dbReference type="Proteomes" id="UP000280368">
    <property type="component" value="Unassembled WGS sequence"/>
</dbReference>
<dbReference type="InterPro" id="IPR019734">
    <property type="entry name" value="TPR_rpt"/>
</dbReference>
<dbReference type="SUPFAM" id="SSF48452">
    <property type="entry name" value="TPR-like"/>
    <property type="match status" value="3"/>
</dbReference>
<evidence type="ECO:0000256" key="3">
    <source>
        <dbReference type="PROSITE-ProRule" id="PRU00339"/>
    </source>
</evidence>
<evidence type="ECO:0000256" key="1">
    <source>
        <dbReference type="ARBA" id="ARBA00022737"/>
    </source>
</evidence>
<dbReference type="Gene3D" id="1.25.40.10">
    <property type="entry name" value="Tetratricopeptide repeat domain"/>
    <property type="match status" value="3"/>
</dbReference>
<dbReference type="PROSITE" id="PS50005">
    <property type="entry name" value="TPR"/>
    <property type="match status" value="1"/>
</dbReference>
<reference evidence="4 5" key="1">
    <citation type="submission" date="2018-10" db="EMBL/GenBank/DDBJ databases">
        <title>Genomic Encyclopedia of Archaeal and Bacterial Type Strains, Phase II (KMG-II): from individual species to whole genera.</title>
        <authorList>
            <person name="Goeker M."/>
        </authorList>
    </citation>
    <scope>NUCLEOTIDE SEQUENCE [LARGE SCALE GENOMIC DNA]</scope>
    <source>
        <strain evidence="4 5">DSM 19727</strain>
    </source>
</reference>
<dbReference type="PANTHER" id="PTHR45586">
    <property type="entry name" value="TPR REPEAT-CONTAINING PROTEIN PA4667"/>
    <property type="match status" value="1"/>
</dbReference>
<dbReference type="Pfam" id="PF13432">
    <property type="entry name" value="TPR_16"/>
    <property type="match status" value="1"/>
</dbReference>